<accession>A0A8X6KY26</accession>
<dbReference type="EMBL" id="BMAO01033429">
    <property type="protein sequence ID" value="GFQ89479.1"/>
    <property type="molecule type" value="Genomic_DNA"/>
</dbReference>
<dbReference type="OrthoDB" id="10038921at2759"/>
<dbReference type="Proteomes" id="UP000887116">
    <property type="component" value="Unassembled WGS sequence"/>
</dbReference>
<organism evidence="2 3">
    <name type="scientific">Trichonephila clavata</name>
    <name type="common">Joro spider</name>
    <name type="synonym">Nephila clavata</name>
    <dbReference type="NCBI Taxonomy" id="2740835"/>
    <lineage>
        <taxon>Eukaryota</taxon>
        <taxon>Metazoa</taxon>
        <taxon>Ecdysozoa</taxon>
        <taxon>Arthropoda</taxon>
        <taxon>Chelicerata</taxon>
        <taxon>Arachnida</taxon>
        <taxon>Araneae</taxon>
        <taxon>Araneomorphae</taxon>
        <taxon>Entelegynae</taxon>
        <taxon>Araneoidea</taxon>
        <taxon>Nephilidae</taxon>
        <taxon>Trichonephila</taxon>
    </lineage>
</organism>
<feature type="region of interest" description="Disordered" evidence="1">
    <location>
        <begin position="40"/>
        <end position="72"/>
    </location>
</feature>
<proteinExistence type="predicted"/>
<evidence type="ECO:0000313" key="3">
    <source>
        <dbReference type="Proteomes" id="UP000887116"/>
    </source>
</evidence>
<feature type="region of interest" description="Disordered" evidence="1">
    <location>
        <begin position="1"/>
        <end position="22"/>
    </location>
</feature>
<protein>
    <submittedName>
        <fullName evidence="2">Uncharacterized protein</fullName>
    </submittedName>
</protein>
<comment type="caution">
    <text evidence="2">The sequence shown here is derived from an EMBL/GenBank/DDBJ whole genome shotgun (WGS) entry which is preliminary data.</text>
</comment>
<keyword evidence="3" id="KW-1185">Reference proteome</keyword>
<name>A0A8X6KY26_TRICU</name>
<evidence type="ECO:0000256" key="1">
    <source>
        <dbReference type="SAM" id="MobiDB-lite"/>
    </source>
</evidence>
<evidence type="ECO:0000313" key="2">
    <source>
        <dbReference type="EMBL" id="GFQ89479.1"/>
    </source>
</evidence>
<feature type="compositionally biased region" description="Basic and acidic residues" evidence="1">
    <location>
        <begin position="10"/>
        <end position="22"/>
    </location>
</feature>
<gene>
    <name evidence="2" type="ORF">TNCT_153171</name>
</gene>
<sequence>MSMFGTIRKNKPELSEGMPNKEFHSPFYSAEDTAVRKLHPKQEKNAILMNTLHRGKEKWNTSDKKNNTDLRL</sequence>
<dbReference type="AlphaFoldDB" id="A0A8X6KY26"/>
<feature type="compositionally biased region" description="Basic and acidic residues" evidence="1">
    <location>
        <begin position="57"/>
        <end position="72"/>
    </location>
</feature>
<reference evidence="2" key="1">
    <citation type="submission" date="2020-07" db="EMBL/GenBank/DDBJ databases">
        <title>Multicomponent nature underlies the extraordinary mechanical properties of spider dragline silk.</title>
        <authorList>
            <person name="Kono N."/>
            <person name="Nakamura H."/>
            <person name="Mori M."/>
            <person name="Yoshida Y."/>
            <person name="Ohtoshi R."/>
            <person name="Malay A.D."/>
            <person name="Moran D.A.P."/>
            <person name="Tomita M."/>
            <person name="Numata K."/>
            <person name="Arakawa K."/>
        </authorList>
    </citation>
    <scope>NUCLEOTIDE SEQUENCE</scope>
</reference>